<organism evidence="3 4">
    <name type="scientific">Cordyceps javanica</name>
    <dbReference type="NCBI Taxonomy" id="43265"/>
    <lineage>
        <taxon>Eukaryota</taxon>
        <taxon>Fungi</taxon>
        <taxon>Dikarya</taxon>
        <taxon>Ascomycota</taxon>
        <taxon>Pezizomycotina</taxon>
        <taxon>Sordariomycetes</taxon>
        <taxon>Hypocreomycetidae</taxon>
        <taxon>Hypocreales</taxon>
        <taxon>Cordycipitaceae</taxon>
        <taxon>Cordyceps</taxon>
    </lineage>
</organism>
<dbReference type="GO" id="GO:0005576">
    <property type="term" value="C:extracellular region"/>
    <property type="evidence" value="ECO:0007669"/>
    <property type="project" value="InterPro"/>
</dbReference>
<dbReference type="InterPro" id="IPR014044">
    <property type="entry name" value="CAP_dom"/>
</dbReference>
<feature type="signal peptide" evidence="1">
    <location>
        <begin position="1"/>
        <end position="22"/>
    </location>
</feature>
<sequence>MFANAIGNGAVLALAVLGTISAAPLEARDHDDFNNKMLEATNWYRSQHGANDVSWDHGLADYASNHARTCVRNHSGGPHGENIAFSTIWSSSAAWVNVFGRERAAFDFANGGPGQNTGHFTQLVWKDTNRMGCGWAQCRDWYHVVCEYQNPGNVGGDNNRHYRENVGRQIWGNIQDEFQG</sequence>
<dbReference type="Proteomes" id="UP000315783">
    <property type="component" value="Unassembled WGS sequence"/>
</dbReference>
<evidence type="ECO:0000313" key="3">
    <source>
        <dbReference type="EMBL" id="TQV98132.1"/>
    </source>
</evidence>
<dbReference type="PROSITE" id="PS01009">
    <property type="entry name" value="CRISP_1"/>
    <property type="match status" value="1"/>
</dbReference>
<evidence type="ECO:0000313" key="4">
    <source>
        <dbReference type="Proteomes" id="UP000315783"/>
    </source>
</evidence>
<dbReference type="Pfam" id="PF00188">
    <property type="entry name" value="CAP"/>
    <property type="match status" value="1"/>
</dbReference>
<keyword evidence="1" id="KW-0732">Signal</keyword>
<dbReference type="InterPro" id="IPR001283">
    <property type="entry name" value="CRISP-related"/>
</dbReference>
<accession>A0A545W3W7</accession>
<protein>
    <submittedName>
        <fullName evidence="3">SCP-like extracellular protein</fullName>
    </submittedName>
</protein>
<reference evidence="3 4" key="1">
    <citation type="journal article" date="2019" name="Appl. Microbiol. Biotechnol.">
        <title>Genome sequence of Isaria javanica and comparative genome analysis insights into family S53 peptidase evolution in fungal entomopathogens.</title>
        <authorList>
            <person name="Lin R."/>
            <person name="Zhang X."/>
            <person name="Xin B."/>
            <person name="Zou M."/>
            <person name="Gao Y."/>
            <person name="Qin F."/>
            <person name="Hu Q."/>
            <person name="Xie B."/>
            <person name="Cheng X."/>
        </authorList>
    </citation>
    <scope>NUCLEOTIDE SEQUENCE [LARGE SCALE GENOMIC DNA]</scope>
    <source>
        <strain evidence="3 4">IJ1G</strain>
    </source>
</reference>
<keyword evidence="4" id="KW-1185">Reference proteome</keyword>
<dbReference type="AlphaFoldDB" id="A0A545W3W7"/>
<dbReference type="OrthoDB" id="337038at2759"/>
<feature type="chain" id="PRO_5021850796" evidence="1">
    <location>
        <begin position="23"/>
        <end position="180"/>
    </location>
</feature>
<dbReference type="InterPro" id="IPR018244">
    <property type="entry name" value="Allrgn_V5/Tpx1_CS"/>
</dbReference>
<dbReference type="EMBL" id="SPUK01000004">
    <property type="protein sequence ID" value="TQV98132.1"/>
    <property type="molecule type" value="Genomic_DNA"/>
</dbReference>
<dbReference type="PRINTS" id="PR00837">
    <property type="entry name" value="V5TPXLIKE"/>
</dbReference>
<proteinExistence type="predicted"/>
<dbReference type="Gene3D" id="3.40.33.10">
    <property type="entry name" value="CAP"/>
    <property type="match status" value="1"/>
</dbReference>
<gene>
    <name evidence="3" type="ORF">IF1G_03875</name>
</gene>
<evidence type="ECO:0000259" key="2">
    <source>
        <dbReference type="SMART" id="SM00198"/>
    </source>
</evidence>
<dbReference type="SUPFAM" id="SSF55797">
    <property type="entry name" value="PR-1-like"/>
    <property type="match status" value="1"/>
</dbReference>
<dbReference type="STRING" id="43265.A0A545W3W7"/>
<evidence type="ECO:0000256" key="1">
    <source>
        <dbReference type="SAM" id="SignalP"/>
    </source>
</evidence>
<name>A0A545W3W7_9HYPO</name>
<dbReference type="InterPro" id="IPR035940">
    <property type="entry name" value="CAP_sf"/>
</dbReference>
<dbReference type="SMART" id="SM00198">
    <property type="entry name" value="SCP"/>
    <property type="match status" value="1"/>
</dbReference>
<comment type="caution">
    <text evidence="3">The sequence shown here is derived from an EMBL/GenBank/DDBJ whole genome shotgun (WGS) entry which is preliminary data.</text>
</comment>
<feature type="domain" description="SCP" evidence="2">
    <location>
        <begin position="32"/>
        <end position="156"/>
    </location>
</feature>
<dbReference type="PANTHER" id="PTHR10334">
    <property type="entry name" value="CYSTEINE-RICH SECRETORY PROTEIN-RELATED"/>
    <property type="match status" value="1"/>
</dbReference>